<dbReference type="InterPro" id="IPR029044">
    <property type="entry name" value="Nucleotide-diphossugar_trans"/>
</dbReference>
<dbReference type="Proteomes" id="UP000318081">
    <property type="component" value="Chromosome"/>
</dbReference>
<organism evidence="1 2">
    <name type="scientific">Stieleria magnilauensis</name>
    <dbReference type="NCBI Taxonomy" id="2527963"/>
    <lineage>
        <taxon>Bacteria</taxon>
        <taxon>Pseudomonadati</taxon>
        <taxon>Planctomycetota</taxon>
        <taxon>Planctomycetia</taxon>
        <taxon>Pirellulales</taxon>
        <taxon>Pirellulaceae</taxon>
        <taxon>Stieleria</taxon>
    </lineage>
</organism>
<reference evidence="1 2" key="1">
    <citation type="submission" date="2019-02" db="EMBL/GenBank/DDBJ databases">
        <title>Deep-cultivation of Planctomycetes and their phenomic and genomic characterization uncovers novel biology.</title>
        <authorList>
            <person name="Wiegand S."/>
            <person name="Jogler M."/>
            <person name="Boedeker C."/>
            <person name="Pinto D."/>
            <person name="Vollmers J."/>
            <person name="Rivas-Marin E."/>
            <person name="Kohn T."/>
            <person name="Peeters S.H."/>
            <person name="Heuer A."/>
            <person name="Rast P."/>
            <person name="Oberbeckmann S."/>
            <person name="Bunk B."/>
            <person name="Jeske O."/>
            <person name="Meyerdierks A."/>
            <person name="Storesund J.E."/>
            <person name="Kallscheuer N."/>
            <person name="Luecker S."/>
            <person name="Lage O.M."/>
            <person name="Pohl T."/>
            <person name="Merkel B.J."/>
            <person name="Hornburger P."/>
            <person name="Mueller R.-W."/>
            <person name="Bruemmer F."/>
            <person name="Labrenz M."/>
            <person name="Spormann A.M."/>
            <person name="Op den Camp H."/>
            <person name="Overmann J."/>
            <person name="Amann R."/>
            <person name="Jetten M.S.M."/>
            <person name="Mascher T."/>
            <person name="Medema M.H."/>
            <person name="Devos D.P."/>
            <person name="Kaster A.-K."/>
            <person name="Ovreas L."/>
            <person name="Rohde M."/>
            <person name="Galperin M.Y."/>
            <person name="Jogler C."/>
        </authorList>
    </citation>
    <scope>NUCLEOTIDE SEQUENCE [LARGE SCALE GENOMIC DNA]</scope>
    <source>
        <strain evidence="1 2">TBK1r</strain>
    </source>
</reference>
<dbReference type="Gene3D" id="3.90.550.10">
    <property type="entry name" value="Spore Coat Polysaccharide Biosynthesis Protein SpsA, Chain A"/>
    <property type="match status" value="1"/>
</dbReference>
<keyword evidence="2" id="KW-1185">Reference proteome</keyword>
<accession>A0ABX5XMY5</accession>
<gene>
    <name evidence="1" type="ORF">TBK1r_16770</name>
</gene>
<dbReference type="RefSeq" id="WP_145208780.1">
    <property type="nucleotide sequence ID" value="NZ_CP036432.1"/>
</dbReference>
<sequence>MSEAKGTRCGQRIVAVIDLGDHQLGDDSLSGGAAAEREDRRVDQPHPIQRFAHRRLAGQPLLLRMAARLSECQWVDEIYAVGCNLPDSMTQLNSAVIRPLSLPTCHLVERVGTIVDRTMPTWVFYVPANRPFIDAALVDGLLSKASKSQQGDYFGYTSTSQGRTPMEHLGLAGEVCHADAIRRLRRNADRLSPSQTIAGCLEDAPGNYELSFVPVPDELDRCGLRFAIEDEHDWDEAHLVCESVREVDAGWQQVARLVSQKEHLRDATPSVDSI</sequence>
<proteinExistence type="predicted"/>
<evidence type="ECO:0000313" key="2">
    <source>
        <dbReference type="Proteomes" id="UP000318081"/>
    </source>
</evidence>
<dbReference type="EMBL" id="CP036432">
    <property type="protein sequence ID" value="QDV82745.1"/>
    <property type="molecule type" value="Genomic_DNA"/>
</dbReference>
<name>A0ABX5XMY5_9BACT</name>
<dbReference type="SUPFAM" id="SSF53448">
    <property type="entry name" value="Nucleotide-diphospho-sugar transferases"/>
    <property type="match status" value="1"/>
</dbReference>
<protein>
    <submittedName>
        <fullName evidence="1">MobA-like NTP transferase domain protein</fullName>
    </submittedName>
</protein>
<evidence type="ECO:0000313" key="1">
    <source>
        <dbReference type="EMBL" id="QDV82745.1"/>
    </source>
</evidence>